<gene>
    <name evidence="3" type="ORF">DFJ67_8433</name>
</gene>
<sequence length="126" mass="13497">MLLRPIGLAAVKYMLLIYNNPAAIEAMSEQERTGLFAEVDTIMAELTASGEMIRGEGLAAQAKTVRLRGGVVATTDGPFVEAKEQFAGYIAVDVATPERAVEIAARWPDARWGAMEVREILGGSEG</sequence>
<evidence type="ECO:0000259" key="2">
    <source>
        <dbReference type="Pfam" id="PF03795"/>
    </source>
</evidence>
<dbReference type="PANTHER" id="PTHR35174">
    <property type="entry name" value="BLL7171 PROTEIN-RELATED"/>
    <property type="match status" value="1"/>
</dbReference>
<dbReference type="Proteomes" id="UP000256913">
    <property type="component" value="Unassembled WGS sequence"/>
</dbReference>
<dbReference type="Gene3D" id="3.30.70.1060">
    <property type="entry name" value="Dimeric alpha+beta barrel"/>
    <property type="match status" value="1"/>
</dbReference>
<comment type="caution">
    <text evidence="3">The sequence shown here is derived from an EMBL/GenBank/DDBJ whole genome shotgun (WGS) entry which is preliminary data.</text>
</comment>
<name>A0A3D9ZYV2_9ACTN</name>
<dbReference type="SUPFAM" id="SSF54909">
    <property type="entry name" value="Dimeric alpha+beta barrel"/>
    <property type="match status" value="1"/>
</dbReference>
<protein>
    <recommendedName>
        <fullName evidence="2">YCII-related domain-containing protein</fullName>
    </recommendedName>
</protein>
<evidence type="ECO:0000313" key="4">
    <source>
        <dbReference type="Proteomes" id="UP000256913"/>
    </source>
</evidence>
<organism evidence="3 4">
    <name type="scientific">Asanoa ferruginea</name>
    <dbReference type="NCBI Taxonomy" id="53367"/>
    <lineage>
        <taxon>Bacteria</taxon>
        <taxon>Bacillati</taxon>
        <taxon>Actinomycetota</taxon>
        <taxon>Actinomycetes</taxon>
        <taxon>Micromonosporales</taxon>
        <taxon>Micromonosporaceae</taxon>
        <taxon>Asanoa</taxon>
    </lineage>
</organism>
<dbReference type="PANTHER" id="PTHR35174:SF3">
    <property type="entry name" value="BLL7171 PROTEIN"/>
    <property type="match status" value="1"/>
</dbReference>
<dbReference type="AlphaFoldDB" id="A0A3D9ZYV2"/>
<dbReference type="EMBL" id="QUMQ01000001">
    <property type="protein sequence ID" value="REG02339.1"/>
    <property type="molecule type" value="Genomic_DNA"/>
</dbReference>
<reference evidence="3 4" key="1">
    <citation type="submission" date="2018-08" db="EMBL/GenBank/DDBJ databases">
        <title>Sequencing the genomes of 1000 actinobacteria strains.</title>
        <authorList>
            <person name="Klenk H.-P."/>
        </authorList>
    </citation>
    <scope>NUCLEOTIDE SEQUENCE [LARGE SCALE GENOMIC DNA]</scope>
    <source>
        <strain evidence="3 4">DSM 44099</strain>
    </source>
</reference>
<dbReference type="InterPro" id="IPR011008">
    <property type="entry name" value="Dimeric_a/b-barrel"/>
</dbReference>
<dbReference type="Pfam" id="PF03795">
    <property type="entry name" value="YCII"/>
    <property type="match status" value="1"/>
</dbReference>
<comment type="similarity">
    <text evidence="1">Belongs to the YciI family.</text>
</comment>
<evidence type="ECO:0000256" key="1">
    <source>
        <dbReference type="ARBA" id="ARBA00007689"/>
    </source>
</evidence>
<dbReference type="InterPro" id="IPR005545">
    <property type="entry name" value="YCII"/>
</dbReference>
<feature type="domain" description="YCII-related" evidence="2">
    <location>
        <begin position="12"/>
        <end position="121"/>
    </location>
</feature>
<proteinExistence type="inferred from homology"/>
<accession>A0A3D9ZYV2</accession>
<evidence type="ECO:0000313" key="3">
    <source>
        <dbReference type="EMBL" id="REG02339.1"/>
    </source>
</evidence>
<keyword evidence="4" id="KW-1185">Reference proteome</keyword>